<dbReference type="GO" id="GO:0004497">
    <property type="term" value="F:monooxygenase activity"/>
    <property type="evidence" value="ECO:0007669"/>
    <property type="project" value="UniProtKB-KW"/>
</dbReference>
<dbReference type="InterPro" id="IPR036396">
    <property type="entry name" value="Cyt_P450_sf"/>
</dbReference>
<dbReference type="PANTHER" id="PTHR47955">
    <property type="entry name" value="CYTOCHROME P450 FAMILY 71 PROTEIN"/>
    <property type="match status" value="1"/>
</dbReference>
<feature type="binding site" description="axial binding residue" evidence="4">
    <location>
        <position position="451"/>
    </location>
    <ligand>
        <name>heme</name>
        <dbReference type="ChEBI" id="CHEBI:30413"/>
    </ligand>
    <ligandPart>
        <name>Fe</name>
        <dbReference type="ChEBI" id="CHEBI:18248"/>
    </ligandPart>
</feature>
<evidence type="ECO:0000313" key="8">
    <source>
        <dbReference type="RefSeq" id="XP_015894491.3"/>
    </source>
</evidence>
<dbReference type="GO" id="GO:0005506">
    <property type="term" value="F:iron ion binding"/>
    <property type="evidence" value="ECO:0007669"/>
    <property type="project" value="InterPro"/>
</dbReference>
<gene>
    <name evidence="8" type="primary">LOC107428471</name>
</gene>
<keyword evidence="5" id="KW-0503">Monooxygenase</keyword>
<dbReference type="InterPro" id="IPR002401">
    <property type="entry name" value="Cyt_P450_E_grp-I"/>
</dbReference>
<keyword evidence="2 4" id="KW-0479">Metal-binding</keyword>
<comment type="cofactor">
    <cofactor evidence="4">
        <name>heme</name>
        <dbReference type="ChEBI" id="CHEBI:30413"/>
    </cofactor>
</comment>
<dbReference type="SUPFAM" id="SSF48264">
    <property type="entry name" value="Cytochrome P450"/>
    <property type="match status" value="1"/>
</dbReference>
<dbReference type="InterPro" id="IPR001128">
    <property type="entry name" value="Cyt_P450"/>
</dbReference>
<evidence type="ECO:0000256" key="5">
    <source>
        <dbReference type="RuleBase" id="RU000461"/>
    </source>
</evidence>
<reference evidence="8" key="1">
    <citation type="submission" date="2025-08" db="UniProtKB">
        <authorList>
            <consortium name="RefSeq"/>
        </authorList>
    </citation>
    <scope>IDENTIFICATION</scope>
    <source>
        <tissue evidence="8">Seedling</tissue>
    </source>
</reference>
<dbReference type="CDD" id="cd11072">
    <property type="entry name" value="CYP71-like"/>
    <property type="match status" value="1"/>
</dbReference>
<evidence type="ECO:0000256" key="6">
    <source>
        <dbReference type="SAM" id="Coils"/>
    </source>
</evidence>
<evidence type="ECO:0000256" key="4">
    <source>
        <dbReference type="PIRSR" id="PIRSR602401-1"/>
    </source>
</evidence>
<evidence type="ECO:0000256" key="3">
    <source>
        <dbReference type="ARBA" id="ARBA00023004"/>
    </source>
</evidence>
<organism evidence="7 8">
    <name type="scientific">Ziziphus jujuba</name>
    <name type="common">Chinese jujube</name>
    <name type="synonym">Ziziphus sativa</name>
    <dbReference type="NCBI Taxonomy" id="326968"/>
    <lineage>
        <taxon>Eukaryota</taxon>
        <taxon>Viridiplantae</taxon>
        <taxon>Streptophyta</taxon>
        <taxon>Embryophyta</taxon>
        <taxon>Tracheophyta</taxon>
        <taxon>Spermatophyta</taxon>
        <taxon>Magnoliopsida</taxon>
        <taxon>eudicotyledons</taxon>
        <taxon>Gunneridae</taxon>
        <taxon>Pentapetalae</taxon>
        <taxon>rosids</taxon>
        <taxon>fabids</taxon>
        <taxon>Rosales</taxon>
        <taxon>Rhamnaceae</taxon>
        <taxon>Paliureae</taxon>
        <taxon>Ziziphus</taxon>
    </lineage>
</organism>
<dbReference type="PRINTS" id="PR00463">
    <property type="entry name" value="EP450I"/>
</dbReference>
<dbReference type="PRINTS" id="PR00385">
    <property type="entry name" value="P450"/>
</dbReference>
<name>A0A6P4AYS1_ZIZJJ</name>
<evidence type="ECO:0000256" key="2">
    <source>
        <dbReference type="ARBA" id="ARBA00022723"/>
    </source>
</evidence>
<dbReference type="RefSeq" id="XP_015894491.3">
    <property type="nucleotide sequence ID" value="XM_016039005.4"/>
</dbReference>
<dbReference type="GO" id="GO:0016705">
    <property type="term" value="F:oxidoreductase activity, acting on paired donors, with incorporation or reduction of molecular oxygen"/>
    <property type="evidence" value="ECO:0007669"/>
    <property type="project" value="InterPro"/>
</dbReference>
<dbReference type="PROSITE" id="PS00086">
    <property type="entry name" value="CYTOCHROME_P450"/>
    <property type="match status" value="1"/>
</dbReference>
<dbReference type="FunFam" id="1.10.630.10:FF:000011">
    <property type="entry name" value="Cytochrome P450 83B1"/>
    <property type="match status" value="1"/>
</dbReference>
<sequence length="516" mass="58644">MDYLTPLSLLLFTIFLFFILGLCKWDTSRSPSRSGRLPPSPTAFPILGHLHLLTDKPHHTFTRLAHQLGPLIYLRLGRVPTVVVSSAHLARLVLKTHDHIFASRPQLVGPRYLSFGCSDVTYSTYGPYWRQVRKICVSELLTSKRVNSFQLVRDEEVDRMLSSVLTQSGSEVDLRKLFSTLTNDILCRVAFGRRFTTEEGPIGKLVRAFEGSEALFAGFCVGDYFPEWKWVNSVSGLNRKLEKGMKELREACNEIIDEHMNNNNNNNNNGSDSTRREDFVDVLLRVHRRQDLEVPITDDNLKALMLDMFVAGTDTTSNALEWTMTELARNPRVLKKAQEEVRKVASHTEKVDETHLQHLRYIKALVKEAMRLHPPVPLLIPRESMEECNLDGYEIPAKTRVLINAYAIGRDPQSWEDPLVYSPERFEDDSNIDVKDQEYNFLPFGGGRRGCPGSAFGLATLEIALARLLFHFDWELPQGVGPQDVDTDESFGLVTFKKSALVLVPITNKSYEFKGM</sequence>
<dbReference type="AlphaFoldDB" id="A0A6P4AYS1"/>
<dbReference type="InParanoid" id="A0A6P4AYS1"/>
<keyword evidence="7" id="KW-1185">Reference proteome</keyword>
<evidence type="ECO:0000313" key="7">
    <source>
        <dbReference type="Proteomes" id="UP001652623"/>
    </source>
</evidence>
<comment type="similarity">
    <text evidence="1 5">Belongs to the cytochrome P450 family.</text>
</comment>
<evidence type="ECO:0000256" key="1">
    <source>
        <dbReference type="ARBA" id="ARBA00010617"/>
    </source>
</evidence>
<dbReference type="InterPro" id="IPR017972">
    <property type="entry name" value="Cyt_P450_CS"/>
</dbReference>
<keyword evidence="6" id="KW-0175">Coiled coil</keyword>
<dbReference type="Pfam" id="PF00067">
    <property type="entry name" value="p450"/>
    <property type="match status" value="1"/>
</dbReference>
<accession>A0A6P4AYS1</accession>
<dbReference type="GO" id="GO:0020037">
    <property type="term" value="F:heme binding"/>
    <property type="evidence" value="ECO:0007669"/>
    <property type="project" value="InterPro"/>
</dbReference>
<keyword evidence="3 4" id="KW-0408">Iron</keyword>
<feature type="coiled-coil region" evidence="6">
    <location>
        <begin position="234"/>
        <end position="265"/>
    </location>
</feature>
<dbReference type="Gene3D" id="1.10.630.10">
    <property type="entry name" value="Cytochrome P450"/>
    <property type="match status" value="1"/>
</dbReference>
<keyword evidence="5" id="KW-0560">Oxidoreductase</keyword>
<proteinExistence type="inferred from homology"/>
<dbReference type="Proteomes" id="UP001652623">
    <property type="component" value="Chromosome 12"/>
</dbReference>
<protein>
    <submittedName>
        <fullName evidence="8">Tryptamine 5-hydroxylase</fullName>
    </submittedName>
</protein>
<dbReference type="KEGG" id="zju:107428471"/>
<dbReference type="GeneID" id="107428471"/>
<keyword evidence="4 5" id="KW-0349">Heme</keyword>